<accession>A0A926EA15</accession>
<protein>
    <submittedName>
        <fullName evidence="2">Uncharacterized protein</fullName>
    </submittedName>
</protein>
<dbReference type="RefSeq" id="WP_187525652.1">
    <property type="nucleotide sequence ID" value="NZ_JACRTA010000003.1"/>
</dbReference>
<organism evidence="2 3">
    <name type="scientific">Lentihominibacter hominis</name>
    <dbReference type="NCBI Taxonomy" id="2763645"/>
    <lineage>
        <taxon>Bacteria</taxon>
        <taxon>Bacillati</taxon>
        <taxon>Bacillota</taxon>
        <taxon>Clostridia</taxon>
        <taxon>Peptostreptococcales</taxon>
        <taxon>Anaerovoracaceae</taxon>
        <taxon>Lentihominibacter</taxon>
    </lineage>
</organism>
<keyword evidence="1" id="KW-0812">Transmembrane</keyword>
<dbReference type="EMBL" id="JACRTA010000003">
    <property type="protein sequence ID" value="MBC8569170.1"/>
    <property type="molecule type" value="Genomic_DNA"/>
</dbReference>
<keyword evidence="1" id="KW-1133">Transmembrane helix</keyword>
<comment type="caution">
    <text evidence="2">The sequence shown here is derived from an EMBL/GenBank/DDBJ whole genome shotgun (WGS) entry which is preliminary data.</text>
</comment>
<reference evidence="2" key="1">
    <citation type="submission" date="2020-08" db="EMBL/GenBank/DDBJ databases">
        <title>Genome public.</title>
        <authorList>
            <person name="Liu C."/>
            <person name="Sun Q."/>
        </authorList>
    </citation>
    <scope>NUCLEOTIDE SEQUENCE</scope>
    <source>
        <strain evidence="2">NSJ-24</strain>
    </source>
</reference>
<proteinExistence type="predicted"/>
<keyword evidence="3" id="KW-1185">Reference proteome</keyword>
<gene>
    <name evidence="2" type="ORF">H8692_10410</name>
</gene>
<keyword evidence="1" id="KW-0472">Membrane</keyword>
<evidence type="ECO:0000313" key="3">
    <source>
        <dbReference type="Proteomes" id="UP000610862"/>
    </source>
</evidence>
<name>A0A926EA15_9FIRM</name>
<dbReference type="AlphaFoldDB" id="A0A926EA15"/>
<evidence type="ECO:0000313" key="2">
    <source>
        <dbReference type="EMBL" id="MBC8569170.1"/>
    </source>
</evidence>
<sequence>MEASIVLPMIIFAVITVVLIIMFFYSQITDQCRLHIAIRSEAGAATGRTVYFGEDENDFNDEIEIYTDKKLTGCEVNGKKYLIMKYKGILEKKGVFLVTGKCTGTDGPAYVRYHRLMEDMRNE</sequence>
<feature type="transmembrane region" description="Helical" evidence="1">
    <location>
        <begin position="6"/>
        <end position="25"/>
    </location>
</feature>
<dbReference type="Proteomes" id="UP000610862">
    <property type="component" value="Unassembled WGS sequence"/>
</dbReference>
<evidence type="ECO:0000256" key="1">
    <source>
        <dbReference type="SAM" id="Phobius"/>
    </source>
</evidence>